<keyword evidence="2" id="KW-1185">Reference proteome</keyword>
<reference evidence="1 2" key="2">
    <citation type="journal article" date="2022" name="Mol. Ecol. Resour.">
        <title>The genomes of chicory, endive, great burdock and yacon provide insights into Asteraceae paleo-polyploidization history and plant inulin production.</title>
        <authorList>
            <person name="Fan W."/>
            <person name="Wang S."/>
            <person name="Wang H."/>
            <person name="Wang A."/>
            <person name="Jiang F."/>
            <person name="Liu H."/>
            <person name="Zhao H."/>
            <person name="Xu D."/>
            <person name="Zhang Y."/>
        </authorList>
    </citation>
    <scope>NUCLEOTIDE SEQUENCE [LARGE SCALE GENOMIC DNA]</scope>
    <source>
        <strain evidence="2">cv. Yunnan</strain>
        <tissue evidence="1">Leaves</tissue>
    </source>
</reference>
<organism evidence="1 2">
    <name type="scientific">Smallanthus sonchifolius</name>
    <dbReference type="NCBI Taxonomy" id="185202"/>
    <lineage>
        <taxon>Eukaryota</taxon>
        <taxon>Viridiplantae</taxon>
        <taxon>Streptophyta</taxon>
        <taxon>Embryophyta</taxon>
        <taxon>Tracheophyta</taxon>
        <taxon>Spermatophyta</taxon>
        <taxon>Magnoliopsida</taxon>
        <taxon>eudicotyledons</taxon>
        <taxon>Gunneridae</taxon>
        <taxon>Pentapetalae</taxon>
        <taxon>asterids</taxon>
        <taxon>campanulids</taxon>
        <taxon>Asterales</taxon>
        <taxon>Asteraceae</taxon>
        <taxon>Asteroideae</taxon>
        <taxon>Heliantheae alliance</taxon>
        <taxon>Millerieae</taxon>
        <taxon>Smallanthus</taxon>
    </lineage>
</organism>
<evidence type="ECO:0000313" key="2">
    <source>
        <dbReference type="Proteomes" id="UP001056120"/>
    </source>
</evidence>
<name>A0ACB9B0F4_9ASTR</name>
<sequence>MLGKIASADTSGHLKVLKGHKEVQTNNAYKHFKMSRIKELVKLSQAGIPSQVSTGGSLDIFRVRLIGTALEVRLFILCTFFLRNS</sequence>
<protein>
    <submittedName>
        <fullName evidence="1">Uncharacterized protein</fullName>
    </submittedName>
</protein>
<accession>A0ACB9B0F4</accession>
<comment type="caution">
    <text evidence="1">The sequence shown here is derived from an EMBL/GenBank/DDBJ whole genome shotgun (WGS) entry which is preliminary data.</text>
</comment>
<proteinExistence type="predicted"/>
<reference evidence="2" key="1">
    <citation type="journal article" date="2022" name="Mol. Ecol. Resour.">
        <title>The genomes of chicory, endive, great burdock and yacon provide insights into Asteraceae palaeo-polyploidization history and plant inulin production.</title>
        <authorList>
            <person name="Fan W."/>
            <person name="Wang S."/>
            <person name="Wang H."/>
            <person name="Wang A."/>
            <person name="Jiang F."/>
            <person name="Liu H."/>
            <person name="Zhao H."/>
            <person name="Xu D."/>
            <person name="Zhang Y."/>
        </authorList>
    </citation>
    <scope>NUCLEOTIDE SEQUENCE [LARGE SCALE GENOMIC DNA]</scope>
    <source>
        <strain evidence="2">cv. Yunnan</strain>
    </source>
</reference>
<gene>
    <name evidence="1" type="ORF">L1987_72720</name>
</gene>
<evidence type="ECO:0000313" key="1">
    <source>
        <dbReference type="EMBL" id="KAI3714130.1"/>
    </source>
</evidence>
<dbReference type="Proteomes" id="UP001056120">
    <property type="component" value="Linkage Group LG24"/>
</dbReference>
<dbReference type="EMBL" id="CM042041">
    <property type="protein sequence ID" value="KAI3714130.1"/>
    <property type="molecule type" value="Genomic_DNA"/>
</dbReference>